<dbReference type="PANTHER" id="PTHR46796">
    <property type="entry name" value="HTH-TYPE TRANSCRIPTIONAL ACTIVATOR RHAS-RELATED"/>
    <property type="match status" value="1"/>
</dbReference>
<keyword evidence="3" id="KW-0804">Transcription</keyword>
<sequence>MESSCPVPGGGEWARHWRYAGLPGLELLRARYVGHAFPRHTHDGYVLGAVTAGVEAVGLPGGTEYAGPGSVVMINPEVPHTARAGRPDGWAYATLYPSAGLVAEVAAETGAAGRGGGTVGFRREMVRDPEAGRLITEVHRAAEQDDPLTADTLLRVALARLLRDHGGVLPDRAPRGAGARDAERARLLLEERMTAPPTLQRLAAELDTSPFALLRAFRRRYGMPPHAWLTDRRVRRARALLAAGSRPAEAAAAAGFSDQAHLTRHFTRIVGVPPAAYRRAHAVPRR</sequence>
<dbReference type="InterPro" id="IPR050204">
    <property type="entry name" value="AraC_XylS_family_regulators"/>
</dbReference>
<proteinExistence type="predicted"/>
<gene>
    <name evidence="5" type="ORF">SAMN05421773_12213</name>
</gene>
<evidence type="ECO:0000313" key="6">
    <source>
        <dbReference type="Proteomes" id="UP000199207"/>
    </source>
</evidence>
<reference evidence="5 6" key="1">
    <citation type="submission" date="2016-10" db="EMBL/GenBank/DDBJ databases">
        <authorList>
            <person name="de Groot N.N."/>
        </authorList>
    </citation>
    <scope>NUCLEOTIDE SEQUENCE [LARGE SCALE GENOMIC DNA]</scope>
    <source>
        <strain evidence="5 6">CGMCC 4.5739</strain>
    </source>
</reference>
<keyword evidence="1" id="KW-0805">Transcription regulation</keyword>
<dbReference type="GO" id="GO:0003700">
    <property type="term" value="F:DNA-binding transcription factor activity"/>
    <property type="evidence" value="ECO:0007669"/>
    <property type="project" value="InterPro"/>
</dbReference>
<dbReference type="InterPro" id="IPR018060">
    <property type="entry name" value="HTH_AraC"/>
</dbReference>
<dbReference type="GO" id="GO:0043565">
    <property type="term" value="F:sequence-specific DNA binding"/>
    <property type="evidence" value="ECO:0007669"/>
    <property type="project" value="InterPro"/>
</dbReference>
<dbReference type="AlphaFoldDB" id="A0A1I1U3A5"/>
<evidence type="ECO:0000259" key="4">
    <source>
        <dbReference type="PROSITE" id="PS01124"/>
    </source>
</evidence>
<dbReference type="Pfam" id="PF02311">
    <property type="entry name" value="AraC_binding"/>
    <property type="match status" value="1"/>
</dbReference>
<dbReference type="InterPro" id="IPR037923">
    <property type="entry name" value="HTH-like"/>
</dbReference>
<dbReference type="InterPro" id="IPR003313">
    <property type="entry name" value="AraC-bd"/>
</dbReference>
<dbReference type="Pfam" id="PF12833">
    <property type="entry name" value="HTH_18"/>
    <property type="match status" value="1"/>
</dbReference>
<name>A0A1I1U3A5_9ACTN</name>
<dbReference type="Proteomes" id="UP000199207">
    <property type="component" value="Unassembled WGS sequence"/>
</dbReference>
<feature type="domain" description="HTH araC/xylS-type" evidence="4">
    <location>
        <begin position="183"/>
        <end position="280"/>
    </location>
</feature>
<dbReference type="SMART" id="SM00342">
    <property type="entry name" value="HTH_ARAC"/>
    <property type="match status" value="1"/>
</dbReference>
<keyword evidence="6" id="KW-1185">Reference proteome</keyword>
<dbReference type="PROSITE" id="PS01124">
    <property type="entry name" value="HTH_ARAC_FAMILY_2"/>
    <property type="match status" value="1"/>
</dbReference>
<dbReference type="Gene3D" id="1.10.10.60">
    <property type="entry name" value="Homeodomain-like"/>
    <property type="match status" value="2"/>
</dbReference>
<dbReference type="SUPFAM" id="SSF51215">
    <property type="entry name" value="Regulatory protein AraC"/>
    <property type="match status" value="1"/>
</dbReference>
<dbReference type="Gene3D" id="2.60.120.10">
    <property type="entry name" value="Jelly Rolls"/>
    <property type="match status" value="1"/>
</dbReference>
<dbReference type="STRING" id="910347.SAMN05421773_12213"/>
<evidence type="ECO:0000313" key="5">
    <source>
        <dbReference type="EMBL" id="SFD64068.1"/>
    </source>
</evidence>
<dbReference type="PANTHER" id="PTHR46796:SF2">
    <property type="entry name" value="TRANSCRIPTIONAL REGULATORY PROTEIN"/>
    <property type="match status" value="1"/>
</dbReference>
<dbReference type="EMBL" id="FOLM01000022">
    <property type="protein sequence ID" value="SFD64068.1"/>
    <property type="molecule type" value="Genomic_DNA"/>
</dbReference>
<evidence type="ECO:0000256" key="1">
    <source>
        <dbReference type="ARBA" id="ARBA00023015"/>
    </source>
</evidence>
<organism evidence="5 6">
    <name type="scientific">Streptomyces aidingensis</name>
    <dbReference type="NCBI Taxonomy" id="910347"/>
    <lineage>
        <taxon>Bacteria</taxon>
        <taxon>Bacillati</taxon>
        <taxon>Actinomycetota</taxon>
        <taxon>Actinomycetes</taxon>
        <taxon>Kitasatosporales</taxon>
        <taxon>Streptomycetaceae</taxon>
        <taxon>Streptomyces</taxon>
    </lineage>
</organism>
<evidence type="ECO:0000256" key="2">
    <source>
        <dbReference type="ARBA" id="ARBA00023125"/>
    </source>
</evidence>
<protein>
    <submittedName>
        <fullName evidence="5">AraC-type DNA-binding protein</fullName>
    </submittedName>
</protein>
<dbReference type="SUPFAM" id="SSF46689">
    <property type="entry name" value="Homeodomain-like"/>
    <property type="match status" value="2"/>
</dbReference>
<keyword evidence="2 5" id="KW-0238">DNA-binding</keyword>
<dbReference type="InterPro" id="IPR009057">
    <property type="entry name" value="Homeodomain-like_sf"/>
</dbReference>
<accession>A0A1I1U3A5</accession>
<dbReference type="InterPro" id="IPR014710">
    <property type="entry name" value="RmlC-like_jellyroll"/>
</dbReference>
<dbReference type="OrthoDB" id="3172070at2"/>
<evidence type="ECO:0000256" key="3">
    <source>
        <dbReference type="ARBA" id="ARBA00023163"/>
    </source>
</evidence>